<dbReference type="GO" id="GO:0004788">
    <property type="term" value="F:thiamine diphosphokinase activity"/>
    <property type="evidence" value="ECO:0007669"/>
    <property type="project" value="UniProtKB-UniRule"/>
</dbReference>
<dbReference type="PANTHER" id="PTHR13622:SF8">
    <property type="entry name" value="THIAMIN PYROPHOSPHOKINASE 1"/>
    <property type="match status" value="1"/>
</dbReference>
<dbReference type="InterPro" id="IPR016966">
    <property type="entry name" value="Thiamin_pyrophosphokinase_euk"/>
</dbReference>
<dbReference type="SUPFAM" id="SSF63999">
    <property type="entry name" value="Thiamin pyrophosphokinase, catalytic domain"/>
    <property type="match status" value="1"/>
</dbReference>
<dbReference type="SMART" id="SM00983">
    <property type="entry name" value="TPK_B1_binding"/>
    <property type="match status" value="1"/>
</dbReference>
<gene>
    <name evidence="10" type="ORF">ASPVEDRAFT_177386</name>
</gene>
<evidence type="ECO:0000256" key="7">
    <source>
        <dbReference type="PIRNR" id="PIRNR031057"/>
    </source>
</evidence>
<dbReference type="InterPro" id="IPR036759">
    <property type="entry name" value="TPK_catalytic_sf"/>
</dbReference>
<comment type="catalytic activity">
    <reaction evidence="7">
        <text>thiamine + ATP = thiamine diphosphate + AMP + H(+)</text>
        <dbReference type="Rhea" id="RHEA:11576"/>
        <dbReference type="ChEBI" id="CHEBI:15378"/>
        <dbReference type="ChEBI" id="CHEBI:18385"/>
        <dbReference type="ChEBI" id="CHEBI:30616"/>
        <dbReference type="ChEBI" id="CHEBI:58937"/>
        <dbReference type="ChEBI" id="CHEBI:456215"/>
    </reaction>
</comment>
<dbReference type="GO" id="GO:0030975">
    <property type="term" value="F:thiamine binding"/>
    <property type="evidence" value="ECO:0007669"/>
    <property type="project" value="UniProtKB-UniRule"/>
</dbReference>
<dbReference type="InterPro" id="IPR007371">
    <property type="entry name" value="TPK_catalytic"/>
</dbReference>
<dbReference type="Pfam" id="PF04265">
    <property type="entry name" value="TPK_B1_binding"/>
    <property type="match status" value="1"/>
</dbReference>
<dbReference type="EMBL" id="KV878136">
    <property type="protein sequence ID" value="OJJ07056.1"/>
    <property type="molecule type" value="Genomic_DNA"/>
</dbReference>
<evidence type="ECO:0000256" key="4">
    <source>
        <dbReference type="ARBA" id="ARBA00022741"/>
    </source>
</evidence>
<feature type="region of interest" description="Disordered" evidence="8">
    <location>
        <begin position="204"/>
        <end position="228"/>
    </location>
</feature>
<feature type="compositionally biased region" description="Low complexity" evidence="8">
    <location>
        <begin position="209"/>
        <end position="227"/>
    </location>
</feature>
<dbReference type="InterPro" id="IPR007373">
    <property type="entry name" value="Thiamin_PyroPKinase_B1-bd"/>
</dbReference>
<dbReference type="GO" id="GO:0006772">
    <property type="term" value="P:thiamine metabolic process"/>
    <property type="evidence" value="ECO:0007669"/>
    <property type="project" value="InterPro"/>
</dbReference>
<feature type="domain" description="Thiamin pyrophosphokinase thiamin-binding" evidence="9">
    <location>
        <begin position="199"/>
        <end position="290"/>
    </location>
</feature>
<dbReference type="UniPathway" id="UPA00060">
    <property type="reaction ID" value="UER00597"/>
</dbReference>
<keyword evidence="11" id="KW-1185">Reference proteome</keyword>
<dbReference type="GO" id="GO:0016301">
    <property type="term" value="F:kinase activity"/>
    <property type="evidence" value="ECO:0007669"/>
    <property type="project" value="UniProtKB-UniRule"/>
</dbReference>
<dbReference type="GO" id="GO:0005524">
    <property type="term" value="F:ATP binding"/>
    <property type="evidence" value="ECO:0007669"/>
    <property type="project" value="UniProtKB-UniRule"/>
</dbReference>
<keyword evidence="4 7" id="KW-0547">Nucleotide-binding</keyword>
<accession>A0A1L9Q030</accession>
<evidence type="ECO:0000313" key="11">
    <source>
        <dbReference type="Proteomes" id="UP000184073"/>
    </source>
</evidence>
<reference evidence="11" key="1">
    <citation type="journal article" date="2017" name="Genome Biol.">
        <title>Comparative genomics reveals high biological diversity and specific adaptations in the industrially and medically important fungal genus Aspergillus.</title>
        <authorList>
            <person name="de Vries R.P."/>
            <person name="Riley R."/>
            <person name="Wiebenga A."/>
            <person name="Aguilar-Osorio G."/>
            <person name="Amillis S."/>
            <person name="Uchima C.A."/>
            <person name="Anderluh G."/>
            <person name="Asadollahi M."/>
            <person name="Askin M."/>
            <person name="Barry K."/>
            <person name="Battaglia E."/>
            <person name="Bayram O."/>
            <person name="Benocci T."/>
            <person name="Braus-Stromeyer S.A."/>
            <person name="Caldana C."/>
            <person name="Canovas D."/>
            <person name="Cerqueira G.C."/>
            <person name="Chen F."/>
            <person name="Chen W."/>
            <person name="Choi C."/>
            <person name="Clum A."/>
            <person name="Dos Santos R.A."/>
            <person name="Damasio A.R."/>
            <person name="Diallinas G."/>
            <person name="Emri T."/>
            <person name="Fekete E."/>
            <person name="Flipphi M."/>
            <person name="Freyberg S."/>
            <person name="Gallo A."/>
            <person name="Gournas C."/>
            <person name="Habgood R."/>
            <person name="Hainaut M."/>
            <person name="Harispe M.L."/>
            <person name="Henrissat B."/>
            <person name="Hilden K.S."/>
            <person name="Hope R."/>
            <person name="Hossain A."/>
            <person name="Karabika E."/>
            <person name="Karaffa L."/>
            <person name="Karanyi Z."/>
            <person name="Krasevec N."/>
            <person name="Kuo A."/>
            <person name="Kusch H."/>
            <person name="LaButti K."/>
            <person name="Lagendijk E.L."/>
            <person name="Lapidus A."/>
            <person name="Levasseur A."/>
            <person name="Lindquist E."/>
            <person name="Lipzen A."/>
            <person name="Logrieco A.F."/>
            <person name="MacCabe A."/>
            <person name="Maekelae M.R."/>
            <person name="Malavazi I."/>
            <person name="Melin P."/>
            <person name="Meyer V."/>
            <person name="Mielnichuk N."/>
            <person name="Miskei M."/>
            <person name="Molnar A.P."/>
            <person name="Mule G."/>
            <person name="Ngan C.Y."/>
            <person name="Orejas M."/>
            <person name="Orosz E."/>
            <person name="Ouedraogo J.P."/>
            <person name="Overkamp K.M."/>
            <person name="Park H.-S."/>
            <person name="Perrone G."/>
            <person name="Piumi F."/>
            <person name="Punt P.J."/>
            <person name="Ram A.F."/>
            <person name="Ramon A."/>
            <person name="Rauscher S."/>
            <person name="Record E."/>
            <person name="Riano-Pachon D.M."/>
            <person name="Robert V."/>
            <person name="Roehrig J."/>
            <person name="Ruller R."/>
            <person name="Salamov A."/>
            <person name="Salih N.S."/>
            <person name="Samson R.A."/>
            <person name="Sandor E."/>
            <person name="Sanguinetti M."/>
            <person name="Schuetze T."/>
            <person name="Sepcic K."/>
            <person name="Shelest E."/>
            <person name="Sherlock G."/>
            <person name="Sophianopoulou V."/>
            <person name="Squina F.M."/>
            <person name="Sun H."/>
            <person name="Susca A."/>
            <person name="Todd R.B."/>
            <person name="Tsang A."/>
            <person name="Unkles S.E."/>
            <person name="van de Wiele N."/>
            <person name="van Rossen-Uffink D."/>
            <person name="Oliveira J.V."/>
            <person name="Vesth T.C."/>
            <person name="Visser J."/>
            <person name="Yu J.-H."/>
            <person name="Zhou M."/>
            <person name="Andersen M.R."/>
            <person name="Archer D.B."/>
            <person name="Baker S.E."/>
            <person name="Benoit I."/>
            <person name="Brakhage A.A."/>
            <person name="Braus G.H."/>
            <person name="Fischer R."/>
            <person name="Frisvad J.C."/>
            <person name="Goldman G.H."/>
            <person name="Houbraken J."/>
            <person name="Oakley B."/>
            <person name="Pocsi I."/>
            <person name="Scazzocchio C."/>
            <person name="Seiboth B."/>
            <person name="vanKuyk P.A."/>
            <person name="Wortman J."/>
            <person name="Dyer P.S."/>
            <person name="Grigoriev I.V."/>
        </authorList>
    </citation>
    <scope>NUCLEOTIDE SEQUENCE [LARGE SCALE GENOMIC DNA]</scope>
    <source>
        <strain evidence="11">CBS 583.65</strain>
    </source>
</reference>
<dbReference type="EC" id="2.7.6.2" evidence="7"/>
<evidence type="ECO:0000256" key="1">
    <source>
        <dbReference type="ARBA" id="ARBA00005078"/>
    </source>
</evidence>
<dbReference type="NCBIfam" id="TIGR01378">
    <property type="entry name" value="thi_PPkinase"/>
    <property type="match status" value="1"/>
</dbReference>
<feature type="region of interest" description="Disordered" evidence="8">
    <location>
        <begin position="161"/>
        <end position="182"/>
    </location>
</feature>
<dbReference type="SUPFAM" id="SSF63862">
    <property type="entry name" value="Thiamin pyrophosphokinase, substrate-binding domain"/>
    <property type="match status" value="1"/>
</dbReference>
<evidence type="ECO:0000256" key="2">
    <source>
        <dbReference type="ARBA" id="ARBA00006785"/>
    </source>
</evidence>
<dbReference type="InterPro" id="IPR006282">
    <property type="entry name" value="Thi_PPkinase"/>
</dbReference>
<keyword evidence="3 7" id="KW-0808">Transferase</keyword>
<name>A0A1L9Q030_ASPVE</name>
<protein>
    <recommendedName>
        <fullName evidence="7">Thiamine pyrophosphokinase</fullName>
        <ecNumber evidence="7">2.7.6.2</ecNumber>
    </recommendedName>
</protein>
<dbReference type="Gene3D" id="3.40.50.10240">
    <property type="entry name" value="Thiamin pyrophosphokinase, catalytic domain"/>
    <property type="match status" value="1"/>
</dbReference>
<evidence type="ECO:0000256" key="5">
    <source>
        <dbReference type="ARBA" id="ARBA00022777"/>
    </source>
</evidence>
<dbReference type="CDD" id="cd07995">
    <property type="entry name" value="TPK"/>
    <property type="match status" value="1"/>
</dbReference>
<comment type="similarity">
    <text evidence="2 7">Belongs to the thiamine pyrophosphokinase family.</text>
</comment>
<dbReference type="STRING" id="1036611.A0A1L9Q030"/>
<evidence type="ECO:0000256" key="8">
    <source>
        <dbReference type="SAM" id="MobiDB-lite"/>
    </source>
</evidence>
<organism evidence="10 11">
    <name type="scientific">Aspergillus versicolor CBS 583.65</name>
    <dbReference type="NCBI Taxonomy" id="1036611"/>
    <lineage>
        <taxon>Eukaryota</taxon>
        <taxon>Fungi</taxon>
        <taxon>Dikarya</taxon>
        <taxon>Ascomycota</taxon>
        <taxon>Pezizomycotina</taxon>
        <taxon>Eurotiomycetes</taxon>
        <taxon>Eurotiomycetidae</taxon>
        <taxon>Eurotiales</taxon>
        <taxon>Aspergillaceae</taxon>
        <taxon>Aspergillus</taxon>
        <taxon>Aspergillus subgen. Nidulantes</taxon>
    </lineage>
</organism>
<dbReference type="PIRSF" id="PIRSF031057">
    <property type="entry name" value="Thiamin_pyrophosphokinase"/>
    <property type="match status" value="1"/>
</dbReference>
<keyword evidence="6 7" id="KW-0067">ATP-binding</keyword>
<evidence type="ECO:0000259" key="9">
    <source>
        <dbReference type="SMART" id="SM00983"/>
    </source>
</evidence>
<dbReference type="OrthoDB" id="25149at2759"/>
<dbReference type="VEuPathDB" id="FungiDB:ASPVEDRAFT_177386"/>
<evidence type="ECO:0000256" key="6">
    <source>
        <dbReference type="ARBA" id="ARBA00022840"/>
    </source>
</evidence>
<sequence length="308" mass="34547">MEWDPTQFFRGDESIPPHPFVLLVLNHPINETALAILRKHALETVCADGGANWFFESAKSRGEESLDLPSTIIGDLDSIRPEVRTHYANLGVNIIEIDDEYSTDFTKSISHIRQNEEDILSRYAHQNGNSDERLRLSVLVLGGLGGRVDQAFSQIHHLYEVSQSQSQSQNQTQTQTQRNSDGKIYLISEESITFILQPGKNIIHVPRTNRPQPNQSSSSPQSEIISRNSKEEEFILEENVGIIPILGPARITISGFEWDVEDWKTEIGGQLSTSNHIRADTVQVQTGVPILFTLELARRLKRGAGLKS</sequence>
<evidence type="ECO:0000256" key="3">
    <source>
        <dbReference type="ARBA" id="ARBA00022679"/>
    </source>
</evidence>
<dbReference type="Proteomes" id="UP000184073">
    <property type="component" value="Unassembled WGS sequence"/>
</dbReference>
<comment type="pathway">
    <text evidence="1 7">Cofactor biosynthesis; thiamine diphosphate biosynthesis; thiamine diphosphate from thiamine: step 1/1.</text>
</comment>
<evidence type="ECO:0000313" key="10">
    <source>
        <dbReference type="EMBL" id="OJJ07056.1"/>
    </source>
</evidence>
<dbReference type="AlphaFoldDB" id="A0A1L9Q030"/>
<dbReference type="GeneID" id="63724302"/>
<dbReference type="GO" id="GO:0009229">
    <property type="term" value="P:thiamine diphosphate biosynthetic process"/>
    <property type="evidence" value="ECO:0007669"/>
    <property type="project" value="UniProtKB-UniRule"/>
</dbReference>
<dbReference type="InterPro" id="IPR036371">
    <property type="entry name" value="TPK_B1-bd_sf"/>
</dbReference>
<dbReference type="RefSeq" id="XP_040672818.1">
    <property type="nucleotide sequence ID" value="XM_040808791.1"/>
</dbReference>
<feature type="compositionally biased region" description="Low complexity" evidence="8">
    <location>
        <begin position="162"/>
        <end position="177"/>
    </location>
</feature>
<dbReference type="PANTHER" id="PTHR13622">
    <property type="entry name" value="THIAMIN PYROPHOSPHOKINASE"/>
    <property type="match status" value="1"/>
</dbReference>
<keyword evidence="5 7" id="KW-0418">Kinase</keyword>
<dbReference type="Pfam" id="PF04263">
    <property type="entry name" value="TPK_catalytic"/>
    <property type="match status" value="1"/>
</dbReference>
<proteinExistence type="inferred from homology"/>